<accession>A0A8J9VJ80</accession>
<sequence>MELTELLGLVTCLSLTSLSSNGPQSIVVSGHRIFDVIHPERRDSPSSEFRVKRRPQYHSVESLVLHSCQSNCSGNTVINYIINYVIDNISYYGKRKQLIDQCQHAVSENNTLCNNNSEYYQQQQQ</sequence>
<evidence type="ECO:0000313" key="1">
    <source>
        <dbReference type="EMBL" id="CAH1240394.1"/>
    </source>
</evidence>
<gene>
    <name evidence="1" type="primary">Hypp6009</name>
    <name evidence="1" type="ORF">BLAG_LOCUS4370</name>
</gene>
<evidence type="ECO:0000313" key="2">
    <source>
        <dbReference type="Proteomes" id="UP000838412"/>
    </source>
</evidence>
<organism evidence="1 2">
    <name type="scientific">Branchiostoma lanceolatum</name>
    <name type="common">Common lancelet</name>
    <name type="synonym">Amphioxus lanceolatum</name>
    <dbReference type="NCBI Taxonomy" id="7740"/>
    <lineage>
        <taxon>Eukaryota</taxon>
        <taxon>Metazoa</taxon>
        <taxon>Chordata</taxon>
        <taxon>Cephalochordata</taxon>
        <taxon>Leptocardii</taxon>
        <taxon>Amphioxiformes</taxon>
        <taxon>Branchiostomatidae</taxon>
        <taxon>Branchiostoma</taxon>
    </lineage>
</organism>
<dbReference type="Proteomes" id="UP000838412">
    <property type="component" value="Chromosome 11"/>
</dbReference>
<dbReference type="AlphaFoldDB" id="A0A8J9VJ80"/>
<dbReference type="EMBL" id="OV696696">
    <property type="protein sequence ID" value="CAH1240394.1"/>
    <property type="molecule type" value="Genomic_DNA"/>
</dbReference>
<keyword evidence="2" id="KW-1185">Reference proteome</keyword>
<reference evidence="1" key="1">
    <citation type="submission" date="2022-01" db="EMBL/GenBank/DDBJ databases">
        <authorList>
            <person name="Braso-Vives M."/>
        </authorList>
    </citation>
    <scope>NUCLEOTIDE SEQUENCE</scope>
</reference>
<proteinExistence type="predicted"/>
<protein>
    <submittedName>
        <fullName evidence="1">Hypp6009 protein</fullName>
    </submittedName>
</protein>
<name>A0A8J9VJ80_BRALA</name>